<keyword evidence="11" id="KW-1185">Reference proteome</keyword>
<keyword evidence="5 7" id="KW-1133">Transmembrane helix</keyword>
<feature type="transmembrane region" description="Helical" evidence="7">
    <location>
        <begin position="271"/>
        <end position="291"/>
    </location>
</feature>
<gene>
    <name evidence="8" type="ORF">BBN53_10010</name>
    <name evidence="9" type="ORF">ERS370011_03510</name>
</gene>
<feature type="transmembrane region" description="Helical" evidence="7">
    <location>
        <begin position="382"/>
        <end position="408"/>
    </location>
</feature>
<feature type="transmembrane region" description="Helical" evidence="7">
    <location>
        <begin position="414"/>
        <end position="433"/>
    </location>
</feature>
<organism evidence="9 10">
    <name type="scientific">Bordetella pseudohinzii</name>
    <dbReference type="NCBI Taxonomy" id="1331258"/>
    <lineage>
        <taxon>Bacteria</taxon>
        <taxon>Pseudomonadati</taxon>
        <taxon>Pseudomonadota</taxon>
        <taxon>Betaproteobacteria</taxon>
        <taxon>Burkholderiales</taxon>
        <taxon>Alcaligenaceae</taxon>
        <taxon>Bordetella</taxon>
    </lineage>
</organism>
<dbReference type="PIRSF" id="PIRSF004810">
    <property type="entry name" value="ChrA"/>
    <property type="match status" value="1"/>
</dbReference>
<feature type="transmembrane region" description="Helical" evidence="7">
    <location>
        <begin position="237"/>
        <end position="259"/>
    </location>
</feature>
<keyword evidence="3" id="KW-1003">Cell membrane</keyword>
<feature type="transmembrane region" description="Helical" evidence="7">
    <location>
        <begin position="130"/>
        <end position="149"/>
    </location>
</feature>
<dbReference type="KEGG" id="bpdz:BBN53_10010"/>
<evidence type="ECO:0000313" key="11">
    <source>
        <dbReference type="Proteomes" id="UP000092950"/>
    </source>
</evidence>
<feature type="transmembrane region" description="Helical" evidence="7">
    <location>
        <begin position="161"/>
        <end position="193"/>
    </location>
</feature>
<evidence type="ECO:0000313" key="10">
    <source>
        <dbReference type="Proteomes" id="UP000053096"/>
    </source>
</evidence>
<reference evidence="9 10" key="1">
    <citation type="submission" date="2015-09" db="EMBL/GenBank/DDBJ databases">
        <authorList>
            <person name="Jackson K.R."/>
            <person name="Lunt B.L."/>
            <person name="Fisher J.N.B."/>
            <person name="Gardner A.V."/>
            <person name="Bailey M.E."/>
            <person name="Deus L.M."/>
            <person name="Earl A.S."/>
            <person name="Gibby P.D."/>
            <person name="Hartmann K.A."/>
            <person name="Liu J.E."/>
            <person name="Manci A.M."/>
            <person name="Nielsen D.A."/>
            <person name="Solomon M.B."/>
            <person name="Breakwell D.P."/>
            <person name="Burnett S.H."/>
            <person name="Grose J.H."/>
        </authorList>
    </citation>
    <scope>NUCLEOTIDE SEQUENCE [LARGE SCALE GENOMIC DNA]</scope>
    <source>
        <strain evidence="9 10">2789STDY5608636</strain>
    </source>
</reference>
<feature type="transmembrane region" description="Helical" evidence="7">
    <location>
        <begin position="440"/>
        <end position="457"/>
    </location>
</feature>
<evidence type="ECO:0000256" key="2">
    <source>
        <dbReference type="ARBA" id="ARBA00005262"/>
    </source>
</evidence>
<dbReference type="GO" id="GO:0015109">
    <property type="term" value="F:chromate transmembrane transporter activity"/>
    <property type="evidence" value="ECO:0007669"/>
    <property type="project" value="InterPro"/>
</dbReference>
<feature type="transmembrane region" description="Helical" evidence="7">
    <location>
        <begin position="100"/>
        <end position="124"/>
    </location>
</feature>
<dbReference type="RefSeq" id="WP_043211821.1">
    <property type="nucleotide sequence ID" value="NZ_CAJGUP010000112.1"/>
</dbReference>
<feature type="transmembrane region" description="Helical" evidence="7">
    <location>
        <begin position="344"/>
        <end position="370"/>
    </location>
</feature>
<dbReference type="InterPro" id="IPR003370">
    <property type="entry name" value="Chromate_transpt"/>
</dbReference>
<accession>A0A0M7H828</accession>
<protein>
    <submittedName>
        <fullName evidence="8 9">Chromate transporter</fullName>
    </submittedName>
</protein>
<comment type="subcellular location">
    <subcellularLocation>
        <location evidence="1">Cell membrane</location>
        <topology evidence="1">Multi-pass membrane protein</topology>
    </subcellularLocation>
</comment>
<evidence type="ECO:0000256" key="7">
    <source>
        <dbReference type="SAM" id="Phobius"/>
    </source>
</evidence>
<evidence type="ECO:0000313" key="9">
    <source>
        <dbReference type="EMBL" id="CUJ05113.1"/>
    </source>
</evidence>
<evidence type="ECO:0000313" key="8">
    <source>
        <dbReference type="EMBL" id="ANY16202.1"/>
    </source>
</evidence>
<reference evidence="8 11" key="2">
    <citation type="submission" date="2016-07" db="EMBL/GenBank/DDBJ databases">
        <title>Complete genome sequences of Bordetella pseudohinzii.</title>
        <authorList>
            <person name="Spilker T."/>
            <person name="Darrah R."/>
            <person name="LiPuma J.J."/>
        </authorList>
    </citation>
    <scope>NUCLEOTIDE SEQUENCE [LARGE SCALE GENOMIC DNA]</scope>
    <source>
        <strain evidence="8 11">HI4681</strain>
    </source>
</reference>
<dbReference type="EMBL" id="CYTV01000011">
    <property type="protein sequence ID" value="CUJ05113.1"/>
    <property type="molecule type" value="Genomic_DNA"/>
</dbReference>
<dbReference type="NCBIfam" id="TIGR00937">
    <property type="entry name" value="2A51"/>
    <property type="match status" value="1"/>
</dbReference>
<evidence type="ECO:0000256" key="1">
    <source>
        <dbReference type="ARBA" id="ARBA00004651"/>
    </source>
</evidence>
<dbReference type="PANTHER" id="PTHR33567">
    <property type="entry name" value="CHROMATE ION TRANSPORTER (EUROFUNG)"/>
    <property type="match status" value="1"/>
</dbReference>
<sequence length="458" mass="49178">MSTRDTVVSDAAPGDKALDRPGPVSFRQALWFWLKLGFISFGGPAGQIAIMHTELVERRRWISERRFLHALNYCMLLPGPEAQQLATYIGWLLHRTWGGVVAGGLFVLPSLFILIGLSWVYIAWGDLPVIAGLFYGIKPAVTAIVLHAAHRIGSRALKNPVLWSIAAAAFVAIFALGLPFPLIVAIAALAGLVGGRRWPAYFHAGTRHRSDRQGHGPALIDDDTPTPEHARFRWGRLIGVLAVGGALWAIPMAVLMAAGGWQGAYTQMGWFFTKAAYLTFGGAYAVLPYLYQGAVDHYGWLTPVQMIDGLALGETTPGPLIMVVAFVGFVAGYAHSLLGPDLLFTAGALAAVIVTWFTFLPSFLFILAGGPLVEATKEDLKFTAPLTAITAAVVGVILNLAVFFGYHVLWPEGLAGHFDVLSALIALGAALALFRFKRGVIEVIAACAVIGLLARLVF</sequence>
<evidence type="ECO:0000256" key="5">
    <source>
        <dbReference type="ARBA" id="ARBA00022989"/>
    </source>
</evidence>
<dbReference type="EMBL" id="CP016440">
    <property type="protein sequence ID" value="ANY16202.1"/>
    <property type="molecule type" value="Genomic_DNA"/>
</dbReference>
<feature type="transmembrane region" description="Helical" evidence="7">
    <location>
        <begin position="320"/>
        <end position="338"/>
    </location>
</feature>
<dbReference type="Proteomes" id="UP000053096">
    <property type="component" value="Unassembled WGS sequence"/>
</dbReference>
<evidence type="ECO:0000256" key="4">
    <source>
        <dbReference type="ARBA" id="ARBA00022692"/>
    </source>
</evidence>
<dbReference type="GO" id="GO:0005886">
    <property type="term" value="C:plasma membrane"/>
    <property type="evidence" value="ECO:0007669"/>
    <property type="project" value="UniProtKB-SubCell"/>
</dbReference>
<dbReference type="OrthoDB" id="8969999at2"/>
<dbReference type="InterPro" id="IPR014047">
    <property type="entry name" value="Chr_Tranpt_l_chain"/>
</dbReference>
<dbReference type="Proteomes" id="UP000092950">
    <property type="component" value="Chromosome"/>
</dbReference>
<evidence type="ECO:0000256" key="6">
    <source>
        <dbReference type="ARBA" id="ARBA00023136"/>
    </source>
</evidence>
<name>A0A0J6C3G5_9BORD</name>
<accession>A0A0J6C3G5</accession>
<comment type="similarity">
    <text evidence="2">Belongs to the chromate ion transporter (CHR) (TC 2.A.51) family.</text>
</comment>
<keyword evidence="4 7" id="KW-0812">Transmembrane</keyword>
<dbReference type="PANTHER" id="PTHR33567:SF3">
    <property type="entry name" value="CHROMATE ION TRANSPORTER (EUROFUNG)"/>
    <property type="match status" value="1"/>
</dbReference>
<keyword evidence="6 7" id="KW-0472">Membrane</keyword>
<evidence type="ECO:0000256" key="3">
    <source>
        <dbReference type="ARBA" id="ARBA00022475"/>
    </source>
</evidence>
<proteinExistence type="inferred from homology"/>
<feature type="transmembrane region" description="Helical" evidence="7">
    <location>
        <begin position="30"/>
        <end position="50"/>
    </location>
</feature>
<dbReference type="Pfam" id="PF02417">
    <property type="entry name" value="Chromate_transp"/>
    <property type="match status" value="2"/>
</dbReference>
<dbReference type="AlphaFoldDB" id="A0A0J6C3G5"/>